<organism evidence="2 3">
    <name type="scientific">Halorubrum lacusprofundi (strain ATCC 49239 / DSM 5036 / JCM 8891 / ACAM 34)</name>
    <dbReference type="NCBI Taxonomy" id="416348"/>
    <lineage>
        <taxon>Archaea</taxon>
        <taxon>Methanobacteriati</taxon>
        <taxon>Methanobacteriota</taxon>
        <taxon>Stenosarchaea group</taxon>
        <taxon>Halobacteria</taxon>
        <taxon>Halobacteriales</taxon>
        <taxon>Haloferacaceae</taxon>
        <taxon>Halorubrum</taxon>
    </lineage>
</organism>
<feature type="transmembrane region" description="Helical" evidence="1">
    <location>
        <begin position="54"/>
        <end position="77"/>
    </location>
</feature>
<evidence type="ECO:0000313" key="2">
    <source>
        <dbReference type="EMBL" id="ACM55997.1"/>
    </source>
</evidence>
<gene>
    <name evidence="2" type="ordered locus">Hlac_0394</name>
</gene>
<feature type="transmembrane region" description="Helical" evidence="1">
    <location>
        <begin position="16"/>
        <end position="34"/>
    </location>
</feature>
<keyword evidence="3" id="KW-1185">Reference proteome</keyword>
<evidence type="ECO:0000256" key="1">
    <source>
        <dbReference type="SAM" id="Phobius"/>
    </source>
</evidence>
<keyword evidence="1" id="KW-1133">Transmembrane helix</keyword>
<keyword evidence="1" id="KW-0472">Membrane</keyword>
<evidence type="ECO:0000313" key="3">
    <source>
        <dbReference type="Proteomes" id="UP000000740"/>
    </source>
</evidence>
<dbReference type="KEGG" id="hla:Hlac_0394"/>
<name>B9LSF2_HALLT</name>
<dbReference type="AlphaFoldDB" id="B9LSF2"/>
<dbReference type="InterPro" id="IPR055958">
    <property type="entry name" value="DUF7536"/>
</dbReference>
<sequence>MLVLLESLAFYRNARVGLVVGALFAVLLYGVRALELLGPVIDIRDYPLFGPDVWFLLLAFVLAATFALLVAIGLTVVEAVRGARDLSAERSEEKS</sequence>
<dbReference type="eggNOG" id="arCOG09160">
    <property type="taxonomic scope" value="Archaea"/>
</dbReference>
<dbReference type="HOGENOM" id="CLU_178208_0_0_2"/>
<dbReference type="Pfam" id="PF24380">
    <property type="entry name" value="DUF7536"/>
    <property type="match status" value="1"/>
</dbReference>
<reference evidence="2 3" key="1">
    <citation type="journal article" date="2016" name="Stand. Genomic Sci.">
        <title>Complete genome sequence of the Antarctic Halorubrum lacusprofundi type strain ACAM 34.</title>
        <authorList>
            <person name="Anderson I.J."/>
            <person name="DasSarma P."/>
            <person name="Lucas S."/>
            <person name="Copeland A."/>
            <person name="Lapidus A."/>
            <person name="Del Rio T.G."/>
            <person name="Tice H."/>
            <person name="Dalin E."/>
            <person name="Bruce D.C."/>
            <person name="Goodwin L."/>
            <person name="Pitluck S."/>
            <person name="Sims D."/>
            <person name="Brettin T.S."/>
            <person name="Detter J.C."/>
            <person name="Han C.S."/>
            <person name="Larimer F."/>
            <person name="Hauser L."/>
            <person name="Land M."/>
            <person name="Ivanova N."/>
            <person name="Richardson P."/>
            <person name="Cavicchioli R."/>
            <person name="DasSarma S."/>
            <person name="Woese C.R."/>
            <person name="Kyrpides N.C."/>
        </authorList>
    </citation>
    <scope>NUCLEOTIDE SEQUENCE [LARGE SCALE GENOMIC DNA]</scope>
    <source>
        <strain evidence="3">ATCC 49239 / DSM 5036 / JCM 8891 / ACAM 34</strain>
    </source>
</reference>
<proteinExistence type="predicted"/>
<dbReference type="EMBL" id="CP001365">
    <property type="protein sequence ID" value="ACM55997.1"/>
    <property type="molecule type" value="Genomic_DNA"/>
</dbReference>
<keyword evidence="1" id="KW-0812">Transmembrane</keyword>
<accession>B9LSF2</accession>
<protein>
    <submittedName>
        <fullName evidence="2">Uncharacterized protein</fullName>
    </submittedName>
</protein>
<dbReference type="Proteomes" id="UP000000740">
    <property type="component" value="Chromosome 1"/>
</dbReference>